<dbReference type="EMBL" id="BAABME010007799">
    <property type="protein sequence ID" value="GAA0171743.1"/>
    <property type="molecule type" value="Genomic_DNA"/>
</dbReference>
<keyword evidence="1" id="KW-0812">Transmembrane</keyword>
<organism evidence="2 3">
    <name type="scientific">Lithospermum erythrorhizon</name>
    <name type="common">Purple gromwell</name>
    <name type="synonym">Lithospermum officinale var. erythrorhizon</name>
    <dbReference type="NCBI Taxonomy" id="34254"/>
    <lineage>
        <taxon>Eukaryota</taxon>
        <taxon>Viridiplantae</taxon>
        <taxon>Streptophyta</taxon>
        <taxon>Embryophyta</taxon>
        <taxon>Tracheophyta</taxon>
        <taxon>Spermatophyta</taxon>
        <taxon>Magnoliopsida</taxon>
        <taxon>eudicotyledons</taxon>
        <taxon>Gunneridae</taxon>
        <taxon>Pentapetalae</taxon>
        <taxon>asterids</taxon>
        <taxon>lamiids</taxon>
        <taxon>Boraginales</taxon>
        <taxon>Boraginaceae</taxon>
        <taxon>Boraginoideae</taxon>
        <taxon>Lithospermeae</taxon>
        <taxon>Lithospermum</taxon>
    </lineage>
</organism>
<gene>
    <name evidence="2" type="ORF">LIER_25708</name>
</gene>
<keyword evidence="3" id="KW-1185">Reference proteome</keyword>
<keyword evidence="1" id="KW-1133">Transmembrane helix</keyword>
<dbReference type="AlphaFoldDB" id="A0AAV3R723"/>
<accession>A0AAV3R723</accession>
<feature type="transmembrane region" description="Helical" evidence="1">
    <location>
        <begin position="125"/>
        <end position="142"/>
    </location>
</feature>
<keyword evidence="1" id="KW-0472">Membrane</keyword>
<evidence type="ECO:0000256" key="1">
    <source>
        <dbReference type="SAM" id="Phobius"/>
    </source>
</evidence>
<dbReference type="Proteomes" id="UP001454036">
    <property type="component" value="Unassembled WGS sequence"/>
</dbReference>
<sequence length="152" mass="17557">MKQNSSPNQKPFPNLFHIKNVGKFIFSIIPHQFRNGWANSSNVLQVMWAKAGHGWIEWDDAGVSPQVREKRSSTERISCLERMLFDVEEDVRQLKHEKGGFLDENLVLKKELEKQQMYTKCLKKYVNTLLFLLCLAAIFIVNCGSNDDVEAI</sequence>
<name>A0AAV3R723_LITER</name>
<evidence type="ECO:0000313" key="3">
    <source>
        <dbReference type="Proteomes" id="UP001454036"/>
    </source>
</evidence>
<proteinExistence type="predicted"/>
<comment type="caution">
    <text evidence="2">The sequence shown here is derived from an EMBL/GenBank/DDBJ whole genome shotgun (WGS) entry which is preliminary data.</text>
</comment>
<evidence type="ECO:0000313" key="2">
    <source>
        <dbReference type="EMBL" id="GAA0171743.1"/>
    </source>
</evidence>
<reference evidence="2 3" key="1">
    <citation type="submission" date="2024-01" db="EMBL/GenBank/DDBJ databases">
        <title>The complete chloroplast genome sequence of Lithospermum erythrorhizon: insights into the phylogenetic relationship among Boraginaceae species and the maternal lineages of purple gromwells.</title>
        <authorList>
            <person name="Okada T."/>
            <person name="Watanabe K."/>
        </authorList>
    </citation>
    <scope>NUCLEOTIDE SEQUENCE [LARGE SCALE GENOMIC DNA]</scope>
</reference>
<protein>
    <submittedName>
        <fullName evidence="2">Uncharacterized protein</fullName>
    </submittedName>
</protein>